<feature type="transmembrane region" description="Helical" evidence="1">
    <location>
        <begin position="83"/>
        <end position="101"/>
    </location>
</feature>
<organism evidence="2 3">
    <name type="scientific">Halpernia humi</name>
    <dbReference type="NCBI Taxonomy" id="493375"/>
    <lineage>
        <taxon>Bacteria</taxon>
        <taxon>Pseudomonadati</taxon>
        <taxon>Bacteroidota</taxon>
        <taxon>Flavobacteriia</taxon>
        <taxon>Flavobacteriales</taxon>
        <taxon>Weeksellaceae</taxon>
        <taxon>Chryseobacterium group</taxon>
        <taxon>Halpernia</taxon>
    </lineage>
</organism>
<sequence length="193" mass="22656">MTVNNRILKWSKFLSQIFNPLFSLLVFFVYKENKYENFSQSAIKFLRLFIFLILPVCIWIFSRVKSGKYTDSDVSDRKQRKSLYLFISAALSFYILFNYIINKSWDLVLLYLLILILLMQISNLLIKSSMHTALNIFVAALFFSENFVWGIVWFLISILVGITRILLKRHTLQEVLSGGIIAVIVSAFYLYFN</sequence>
<feature type="transmembrane region" description="Helical" evidence="1">
    <location>
        <begin position="107"/>
        <end position="126"/>
    </location>
</feature>
<dbReference type="Proteomes" id="UP000236738">
    <property type="component" value="Unassembled WGS sequence"/>
</dbReference>
<proteinExistence type="predicted"/>
<dbReference type="InterPro" id="IPR036938">
    <property type="entry name" value="PAP2/HPO_sf"/>
</dbReference>
<dbReference type="OrthoDB" id="966117at2"/>
<feature type="transmembrane region" description="Helical" evidence="1">
    <location>
        <begin position="175"/>
        <end position="192"/>
    </location>
</feature>
<dbReference type="SUPFAM" id="SSF48317">
    <property type="entry name" value="Acid phosphatase/Vanadium-dependent haloperoxidase"/>
    <property type="match status" value="1"/>
</dbReference>
<evidence type="ECO:0000313" key="3">
    <source>
        <dbReference type="Proteomes" id="UP000236738"/>
    </source>
</evidence>
<dbReference type="Gene3D" id="1.20.144.10">
    <property type="entry name" value="Phosphatidic acid phosphatase type 2/haloperoxidase"/>
    <property type="match status" value="1"/>
</dbReference>
<feature type="transmembrane region" description="Helical" evidence="1">
    <location>
        <begin position="133"/>
        <end position="163"/>
    </location>
</feature>
<feature type="transmembrane region" description="Helical" evidence="1">
    <location>
        <begin position="42"/>
        <end position="62"/>
    </location>
</feature>
<accession>A0A1H5SWJ6</accession>
<reference evidence="3" key="1">
    <citation type="submission" date="2016-10" db="EMBL/GenBank/DDBJ databases">
        <authorList>
            <person name="Varghese N."/>
            <person name="Submissions S."/>
        </authorList>
    </citation>
    <scope>NUCLEOTIDE SEQUENCE [LARGE SCALE GENOMIC DNA]</scope>
    <source>
        <strain evidence="3">DSM 21580</strain>
    </source>
</reference>
<name>A0A1H5SWJ6_9FLAO</name>
<keyword evidence="1" id="KW-0472">Membrane</keyword>
<keyword evidence="1" id="KW-0812">Transmembrane</keyword>
<protein>
    <submittedName>
        <fullName evidence="2">Uncharacterized protein</fullName>
    </submittedName>
</protein>
<dbReference type="EMBL" id="FNUS01000001">
    <property type="protein sequence ID" value="SEF54936.1"/>
    <property type="molecule type" value="Genomic_DNA"/>
</dbReference>
<evidence type="ECO:0000313" key="2">
    <source>
        <dbReference type="EMBL" id="SEF54936.1"/>
    </source>
</evidence>
<gene>
    <name evidence="2" type="ORF">SAMN05421847_0289</name>
</gene>
<dbReference type="AlphaFoldDB" id="A0A1H5SWJ6"/>
<keyword evidence="1" id="KW-1133">Transmembrane helix</keyword>
<keyword evidence="3" id="KW-1185">Reference proteome</keyword>
<dbReference type="CDD" id="cd01610">
    <property type="entry name" value="PAP2_like"/>
    <property type="match status" value="1"/>
</dbReference>
<evidence type="ECO:0000256" key="1">
    <source>
        <dbReference type="SAM" id="Phobius"/>
    </source>
</evidence>
<feature type="transmembrane region" description="Helical" evidence="1">
    <location>
        <begin position="12"/>
        <end position="30"/>
    </location>
</feature>